<dbReference type="Gramene" id="rna-AYBTSS11_LOCUS12006">
    <property type="protein sequence ID" value="CAJ1944622.1"/>
    <property type="gene ID" value="gene-AYBTSS11_LOCUS12006"/>
</dbReference>
<reference evidence="1" key="1">
    <citation type="submission" date="2023-10" db="EMBL/GenBank/DDBJ databases">
        <authorList>
            <person name="Domelevo Entfellner J.-B."/>
        </authorList>
    </citation>
    <scope>NUCLEOTIDE SEQUENCE</scope>
</reference>
<proteinExistence type="predicted"/>
<dbReference type="EMBL" id="OY731400">
    <property type="protein sequence ID" value="CAJ1944622.1"/>
    <property type="molecule type" value="Genomic_DNA"/>
</dbReference>
<accession>A0AA86VL79</accession>
<dbReference type="Proteomes" id="UP001189624">
    <property type="component" value="Chromosome 3"/>
</dbReference>
<sequence>MELKHITGNNGNVNRTRRQKKISCSWLEFGNSIVDGFVLSSVRSEEACNARVQVLRQLHGNACTLLSVYH</sequence>
<gene>
    <name evidence="1" type="ORF">AYBTSS11_LOCUS12006</name>
</gene>
<name>A0AA86VL79_9FABA</name>
<protein>
    <submittedName>
        <fullName evidence="1">Uncharacterized protein</fullName>
    </submittedName>
</protein>
<dbReference type="AlphaFoldDB" id="A0AA86VL79"/>
<keyword evidence="2" id="KW-1185">Reference proteome</keyword>
<evidence type="ECO:0000313" key="1">
    <source>
        <dbReference type="EMBL" id="CAJ1944622.1"/>
    </source>
</evidence>
<organism evidence="1 2">
    <name type="scientific">Sphenostylis stenocarpa</name>
    <dbReference type="NCBI Taxonomy" id="92480"/>
    <lineage>
        <taxon>Eukaryota</taxon>
        <taxon>Viridiplantae</taxon>
        <taxon>Streptophyta</taxon>
        <taxon>Embryophyta</taxon>
        <taxon>Tracheophyta</taxon>
        <taxon>Spermatophyta</taxon>
        <taxon>Magnoliopsida</taxon>
        <taxon>eudicotyledons</taxon>
        <taxon>Gunneridae</taxon>
        <taxon>Pentapetalae</taxon>
        <taxon>rosids</taxon>
        <taxon>fabids</taxon>
        <taxon>Fabales</taxon>
        <taxon>Fabaceae</taxon>
        <taxon>Papilionoideae</taxon>
        <taxon>50 kb inversion clade</taxon>
        <taxon>NPAAA clade</taxon>
        <taxon>indigoferoid/millettioid clade</taxon>
        <taxon>Phaseoleae</taxon>
        <taxon>Sphenostylis</taxon>
    </lineage>
</organism>
<evidence type="ECO:0000313" key="2">
    <source>
        <dbReference type="Proteomes" id="UP001189624"/>
    </source>
</evidence>